<name>A0AAD7MVF3_9AGAR</name>
<dbReference type="AlphaFoldDB" id="A0AAD7MVF3"/>
<dbReference type="PANTHER" id="PTHR46082:SF11">
    <property type="entry name" value="AAA+ ATPASE DOMAIN-CONTAINING PROTEIN-RELATED"/>
    <property type="match status" value="1"/>
</dbReference>
<sequence>MPTTSPLNTRDSIVTARGKIAVTVLETAEKVKKNRDDLKELCEDILEIITTVREMISAHGDTAAVKFKDMCEKLERCLQDVLDTVKPLQKKSQGFHGRIKDHVKQVVKLSSTADQIANCRSRIGELCSNFLVKIFDFIVLAIIQIRNQVPKDKNAVLAQVTESINNCPPPSRIFHGRQVILDRMHEYFNRDLGKQRIYLLHGSGGSGKTQIALKFVQESSQFSDIFMIDVSTTDTLDAALKNIAVTKNVGDTPQDALKWLARNWLLFFDNADDPNINLNSYFPQYMEEVDAVQLLLKSAAQKITAENKKMAAEIAKISVQVHHTVYTTWEISFKPLSQPTATLLQLCSFLHHQGISEKMLSEASTYKFTATGPSKEELEKPQQFITQFLGPTGVWDFLRFMDVTTELRAYSLINYDVDSGTFSIHPLVHSWRQSTLAEQQEYHHSIIAIVGMSIAHIPDQDFQLASLWLLPHIDALLEGGSHTTPDFNYEYGKVYYYSGRPPRAVELETVLFTKQREILGEDHLDTLWRMGSLAVTYTDIGQLNEAEKLEVVVLEKQRKTLGEDHHDTLQMMNNLANTYRALGQLKEVEKLEVVVIEKQIKILGEDYPDTLTAIGNLMSTYHEMCQLKEAEGLGVMVLEKRRTILGEDHPDMLQTMGNLASMYSDLGQWREAWQLEVVVLQK</sequence>
<comment type="caution">
    <text evidence="2">The sequence shown here is derived from an EMBL/GenBank/DDBJ whole genome shotgun (WGS) entry which is preliminary data.</text>
</comment>
<dbReference type="Pfam" id="PF13374">
    <property type="entry name" value="TPR_10"/>
    <property type="match status" value="3"/>
</dbReference>
<evidence type="ECO:0000313" key="2">
    <source>
        <dbReference type="EMBL" id="KAJ7732344.1"/>
    </source>
</evidence>
<protein>
    <recommendedName>
        <fullName evidence="1">DUF7779 domain-containing protein</fullName>
    </recommendedName>
</protein>
<dbReference type="InterPro" id="IPR011990">
    <property type="entry name" value="TPR-like_helical_dom_sf"/>
</dbReference>
<dbReference type="Proteomes" id="UP001215280">
    <property type="component" value="Unassembled WGS sequence"/>
</dbReference>
<dbReference type="Gene3D" id="1.20.930.20">
    <property type="entry name" value="Adaptor protein Cbl, N-terminal domain"/>
    <property type="match status" value="1"/>
</dbReference>
<dbReference type="Pfam" id="PF25000">
    <property type="entry name" value="DUF7779"/>
    <property type="match status" value="1"/>
</dbReference>
<dbReference type="Gene3D" id="1.25.40.10">
    <property type="entry name" value="Tetratricopeptide repeat domain"/>
    <property type="match status" value="1"/>
</dbReference>
<feature type="domain" description="DUF7779" evidence="1">
    <location>
        <begin position="332"/>
        <end position="439"/>
    </location>
</feature>
<evidence type="ECO:0000313" key="3">
    <source>
        <dbReference type="Proteomes" id="UP001215280"/>
    </source>
</evidence>
<dbReference type="InterPro" id="IPR036537">
    <property type="entry name" value="Adaptor_Cbl_N_dom_sf"/>
</dbReference>
<keyword evidence="3" id="KW-1185">Reference proteome</keyword>
<dbReference type="EMBL" id="JARJLG010000176">
    <property type="protein sequence ID" value="KAJ7732344.1"/>
    <property type="molecule type" value="Genomic_DNA"/>
</dbReference>
<evidence type="ECO:0000259" key="1">
    <source>
        <dbReference type="Pfam" id="PF25000"/>
    </source>
</evidence>
<dbReference type="SUPFAM" id="SSF52540">
    <property type="entry name" value="P-loop containing nucleoside triphosphate hydrolases"/>
    <property type="match status" value="1"/>
</dbReference>
<dbReference type="InterPro" id="IPR027417">
    <property type="entry name" value="P-loop_NTPase"/>
</dbReference>
<dbReference type="InterPro" id="IPR059179">
    <property type="entry name" value="MLKL-like_MCAfunc"/>
</dbReference>
<dbReference type="Gene3D" id="3.40.50.300">
    <property type="entry name" value="P-loop containing nucleotide triphosphate hydrolases"/>
    <property type="match status" value="1"/>
</dbReference>
<accession>A0AAD7MVF3</accession>
<dbReference type="SUPFAM" id="SSF48452">
    <property type="entry name" value="TPR-like"/>
    <property type="match status" value="2"/>
</dbReference>
<dbReference type="CDD" id="cd21037">
    <property type="entry name" value="MLKL_NTD"/>
    <property type="match status" value="1"/>
</dbReference>
<dbReference type="GO" id="GO:0007166">
    <property type="term" value="P:cell surface receptor signaling pathway"/>
    <property type="evidence" value="ECO:0007669"/>
    <property type="project" value="InterPro"/>
</dbReference>
<reference evidence="2" key="1">
    <citation type="submission" date="2023-03" db="EMBL/GenBank/DDBJ databases">
        <title>Massive genome expansion in bonnet fungi (Mycena s.s.) driven by repeated elements and novel gene families across ecological guilds.</title>
        <authorList>
            <consortium name="Lawrence Berkeley National Laboratory"/>
            <person name="Harder C.B."/>
            <person name="Miyauchi S."/>
            <person name="Viragh M."/>
            <person name="Kuo A."/>
            <person name="Thoen E."/>
            <person name="Andreopoulos B."/>
            <person name="Lu D."/>
            <person name="Skrede I."/>
            <person name="Drula E."/>
            <person name="Henrissat B."/>
            <person name="Morin E."/>
            <person name="Kohler A."/>
            <person name="Barry K."/>
            <person name="LaButti K."/>
            <person name="Morin E."/>
            <person name="Salamov A."/>
            <person name="Lipzen A."/>
            <person name="Mereny Z."/>
            <person name="Hegedus B."/>
            <person name="Baldrian P."/>
            <person name="Stursova M."/>
            <person name="Weitz H."/>
            <person name="Taylor A."/>
            <person name="Grigoriev I.V."/>
            <person name="Nagy L.G."/>
            <person name="Martin F."/>
            <person name="Kauserud H."/>
        </authorList>
    </citation>
    <scope>NUCLEOTIDE SEQUENCE</scope>
    <source>
        <strain evidence="2">CBHHK188m</strain>
    </source>
</reference>
<dbReference type="PANTHER" id="PTHR46082">
    <property type="entry name" value="ATP/GTP-BINDING PROTEIN-RELATED"/>
    <property type="match status" value="1"/>
</dbReference>
<proteinExistence type="predicted"/>
<organism evidence="2 3">
    <name type="scientific">Mycena maculata</name>
    <dbReference type="NCBI Taxonomy" id="230809"/>
    <lineage>
        <taxon>Eukaryota</taxon>
        <taxon>Fungi</taxon>
        <taxon>Dikarya</taxon>
        <taxon>Basidiomycota</taxon>
        <taxon>Agaricomycotina</taxon>
        <taxon>Agaricomycetes</taxon>
        <taxon>Agaricomycetidae</taxon>
        <taxon>Agaricales</taxon>
        <taxon>Marasmiineae</taxon>
        <taxon>Mycenaceae</taxon>
        <taxon>Mycena</taxon>
    </lineage>
</organism>
<dbReference type="InterPro" id="IPR056681">
    <property type="entry name" value="DUF7779"/>
</dbReference>
<gene>
    <name evidence="2" type="ORF">DFH07DRAFT_780947</name>
</gene>
<dbReference type="InterPro" id="IPR053137">
    <property type="entry name" value="NLR-like"/>
</dbReference>